<dbReference type="PRINTS" id="PR00834">
    <property type="entry name" value="PROTEASES2C"/>
</dbReference>
<feature type="compositionally biased region" description="Acidic residues" evidence="4">
    <location>
        <begin position="386"/>
        <end position="396"/>
    </location>
</feature>
<dbReference type="PANTHER" id="PTHR43343">
    <property type="entry name" value="PEPTIDASE S12"/>
    <property type="match status" value="1"/>
</dbReference>
<keyword evidence="5" id="KW-1133">Transmembrane helix</keyword>
<dbReference type="InterPro" id="IPR009003">
    <property type="entry name" value="Peptidase_S1_PA"/>
</dbReference>
<dbReference type="EMBL" id="WEIO01000005">
    <property type="protein sequence ID" value="KAB7706631.1"/>
    <property type="molecule type" value="Genomic_DNA"/>
</dbReference>
<dbReference type="InterPro" id="IPR018247">
    <property type="entry name" value="EF_Hand_1_Ca_BS"/>
</dbReference>
<dbReference type="Pfam" id="PF13365">
    <property type="entry name" value="Trypsin_2"/>
    <property type="match status" value="1"/>
</dbReference>
<dbReference type="PROSITE" id="PS00018">
    <property type="entry name" value="EF_HAND_1"/>
    <property type="match status" value="1"/>
</dbReference>
<keyword evidence="1 7" id="KW-0645">Protease</keyword>
<keyword evidence="5" id="KW-0812">Transmembrane</keyword>
<dbReference type="InterPro" id="IPR001940">
    <property type="entry name" value="Peptidase_S1C"/>
</dbReference>
<dbReference type="Proteomes" id="UP000429595">
    <property type="component" value="Unassembled WGS sequence"/>
</dbReference>
<protein>
    <submittedName>
        <fullName evidence="7">Trypsin-like serine protease</fullName>
    </submittedName>
</protein>
<feature type="compositionally biased region" description="Low complexity" evidence="4">
    <location>
        <begin position="397"/>
        <end position="413"/>
    </location>
</feature>
<comment type="caution">
    <text evidence="7">The sequence shown here is derived from an EMBL/GenBank/DDBJ whole genome shotgun (WGS) entry which is preliminary data.</text>
</comment>
<sequence>MIVIKYYYFTIPEVVLMYCPHCGTDMGERARFCPGCGSKKKKSSFIKLLFMLCTISIIAFAGAIVYMSHGSGKSQKTETAVAPVNVIKEEQPKTPQQAVVLPKNISKKEQKAVTEIIEETQKKVYTIFTDTGQGSGFLVNKKGDVVTNAHVVEGASSLTVKDKNGNTHNGKIIGYSNTIDVAVVRVPKLAGQSPLALEKSSKAKVGEEVIALGSPLSLENTATLGHITGVDRSFYIGDFTYEGIYQTSAAIAPGSSGGPLVSKATGKVLAINSAKRMDQDGIGFSIPIKDVNSMIQGWIQHPLTEDEINSLFYNENGEFFYEEFWEEDAYFDGGEYSEEEEYEYEYDDLPEESYEDEEVPEESYEYEETPEEVYEDEDGSKKESDDNYDEYDENETAEPPSTDETTPDTSAEENNMQPPASDEPIDEIIDMNGDGIVDINDLTEDINGDGVLDENDLIAAGVITENEL</sequence>
<feature type="compositionally biased region" description="Acidic residues" evidence="4">
    <location>
        <begin position="338"/>
        <end position="378"/>
    </location>
</feature>
<feature type="transmembrane region" description="Helical" evidence="5">
    <location>
        <begin position="48"/>
        <end position="67"/>
    </location>
</feature>
<evidence type="ECO:0000313" key="8">
    <source>
        <dbReference type="Proteomes" id="UP000429595"/>
    </source>
</evidence>
<gene>
    <name evidence="7" type="ORF">F9802_10565</name>
</gene>
<dbReference type="AlphaFoldDB" id="A0A6I1FKQ7"/>
<keyword evidence="8" id="KW-1185">Reference proteome</keyword>
<organism evidence="7 8">
    <name type="scientific">Bacillus aerolatus</name>
    <dbReference type="NCBI Taxonomy" id="2653354"/>
    <lineage>
        <taxon>Bacteria</taxon>
        <taxon>Bacillati</taxon>
        <taxon>Bacillota</taxon>
        <taxon>Bacilli</taxon>
        <taxon>Bacillales</taxon>
        <taxon>Bacillaceae</taxon>
        <taxon>Bacillus</taxon>
    </lineage>
</organism>
<dbReference type="SUPFAM" id="SSF50494">
    <property type="entry name" value="Trypsin-like serine proteases"/>
    <property type="match status" value="1"/>
</dbReference>
<keyword evidence="3" id="KW-0720">Serine protease</keyword>
<feature type="domain" description="Zinc-ribbon" evidence="6">
    <location>
        <begin position="18"/>
        <end position="39"/>
    </location>
</feature>
<evidence type="ECO:0000256" key="3">
    <source>
        <dbReference type="ARBA" id="ARBA00022825"/>
    </source>
</evidence>
<proteinExistence type="predicted"/>
<evidence type="ECO:0000256" key="4">
    <source>
        <dbReference type="SAM" id="MobiDB-lite"/>
    </source>
</evidence>
<evidence type="ECO:0000313" key="7">
    <source>
        <dbReference type="EMBL" id="KAB7706631.1"/>
    </source>
</evidence>
<keyword evidence="2" id="KW-0378">Hydrolase</keyword>
<dbReference type="InterPro" id="IPR051201">
    <property type="entry name" value="Chloro_Bact_Ser_Proteases"/>
</dbReference>
<evidence type="ECO:0000256" key="5">
    <source>
        <dbReference type="SAM" id="Phobius"/>
    </source>
</evidence>
<dbReference type="PANTHER" id="PTHR43343:SF3">
    <property type="entry name" value="PROTEASE DO-LIKE 8, CHLOROPLASTIC"/>
    <property type="match status" value="1"/>
</dbReference>
<dbReference type="Gene3D" id="2.40.10.120">
    <property type="match status" value="1"/>
</dbReference>
<name>A0A6I1FKQ7_9BACI</name>
<reference evidence="7 8" key="1">
    <citation type="submission" date="2019-10" db="EMBL/GenBank/DDBJ databases">
        <title>Bacillus aerolatum sp. nov., isolated from bioaerosol of sport playgrounds.</title>
        <authorList>
            <person name="Chen P."/>
            <person name="Zhang G."/>
        </authorList>
    </citation>
    <scope>NUCLEOTIDE SEQUENCE [LARGE SCALE GENOMIC DNA]</scope>
    <source>
        <strain evidence="7 8">CX253</strain>
    </source>
</reference>
<accession>A0A6I1FKQ7</accession>
<dbReference type="GO" id="GO:0004252">
    <property type="term" value="F:serine-type endopeptidase activity"/>
    <property type="evidence" value="ECO:0007669"/>
    <property type="project" value="InterPro"/>
</dbReference>
<feature type="region of interest" description="Disordered" evidence="4">
    <location>
        <begin position="338"/>
        <end position="431"/>
    </location>
</feature>
<keyword evidence="5" id="KW-0472">Membrane</keyword>
<evidence type="ECO:0000256" key="2">
    <source>
        <dbReference type="ARBA" id="ARBA00022801"/>
    </source>
</evidence>
<dbReference type="GO" id="GO:0006508">
    <property type="term" value="P:proteolysis"/>
    <property type="evidence" value="ECO:0007669"/>
    <property type="project" value="UniProtKB-KW"/>
</dbReference>
<dbReference type="Pfam" id="PF13240">
    <property type="entry name" value="Zn_Ribbon_1"/>
    <property type="match status" value="1"/>
</dbReference>
<evidence type="ECO:0000259" key="6">
    <source>
        <dbReference type="Pfam" id="PF13240"/>
    </source>
</evidence>
<dbReference type="InterPro" id="IPR026870">
    <property type="entry name" value="Zinc_ribbon_dom"/>
</dbReference>
<evidence type="ECO:0000256" key="1">
    <source>
        <dbReference type="ARBA" id="ARBA00022670"/>
    </source>
</evidence>